<dbReference type="InterPro" id="IPR000795">
    <property type="entry name" value="T_Tr_GTP-bd_dom"/>
</dbReference>
<feature type="transmembrane region" description="Helical" evidence="1">
    <location>
        <begin position="120"/>
        <end position="141"/>
    </location>
</feature>
<protein>
    <submittedName>
        <fullName evidence="3">Translation factor GUF1 homolog</fullName>
    </submittedName>
</protein>
<dbReference type="GO" id="GO:0045727">
    <property type="term" value="P:positive regulation of translation"/>
    <property type="evidence" value="ECO:0007669"/>
    <property type="project" value="TreeGrafter"/>
</dbReference>
<dbReference type="GO" id="GO:0005739">
    <property type="term" value="C:mitochondrion"/>
    <property type="evidence" value="ECO:0007669"/>
    <property type="project" value="TreeGrafter"/>
</dbReference>
<evidence type="ECO:0000259" key="2">
    <source>
        <dbReference type="Pfam" id="PF00009"/>
    </source>
</evidence>
<dbReference type="GO" id="GO:0003924">
    <property type="term" value="F:GTPase activity"/>
    <property type="evidence" value="ECO:0007669"/>
    <property type="project" value="InterPro"/>
</dbReference>
<proteinExistence type="predicted"/>
<evidence type="ECO:0000256" key="1">
    <source>
        <dbReference type="SAM" id="Phobius"/>
    </source>
</evidence>
<reference evidence="3" key="1">
    <citation type="submission" date="2018-02" db="EMBL/GenBank/DDBJ databases">
        <title>Rhizophora mucronata_Transcriptome.</title>
        <authorList>
            <person name="Meera S.P."/>
            <person name="Sreeshan A."/>
            <person name="Augustine A."/>
        </authorList>
    </citation>
    <scope>NUCLEOTIDE SEQUENCE</scope>
    <source>
        <tissue evidence="3">Leaf</tissue>
    </source>
</reference>
<organism evidence="3">
    <name type="scientific">Rhizophora mucronata</name>
    <name type="common">Asiatic mangrove</name>
    <dbReference type="NCBI Taxonomy" id="61149"/>
    <lineage>
        <taxon>Eukaryota</taxon>
        <taxon>Viridiplantae</taxon>
        <taxon>Streptophyta</taxon>
        <taxon>Embryophyta</taxon>
        <taxon>Tracheophyta</taxon>
        <taxon>Spermatophyta</taxon>
        <taxon>Magnoliopsida</taxon>
        <taxon>eudicotyledons</taxon>
        <taxon>Gunneridae</taxon>
        <taxon>Pentapetalae</taxon>
        <taxon>rosids</taxon>
        <taxon>fabids</taxon>
        <taxon>Malpighiales</taxon>
        <taxon>Rhizophoraceae</taxon>
        <taxon>Rhizophora</taxon>
    </lineage>
</organism>
<dbReference type="Pfam" id="PF00009">
    <property type="entry name" value="GTP_EFTU"/>
    <property type="match status" value="1"/>
</dbReference>
<dbReference type="AlphaFoldDB" id="A0A2P2LSP5"/>
<sequence length="174" mass="19206">MASLRRIARALKSPKLQSLLHNQSKLGLLYSLSGSNDRRFGDACSFSSHAHREPKKGGIDLSQHPPERIRNFSIIAHVDHGKSTLADRLLELTGTIKRGHGQPQFLDKLQVLDTSCYSGLSFSLSFAGLPVGFFFGFCWIASWRELLVPSLCECLLGSEKVAMLVLFPLLGPVQ</sequence>
<dbReference type="PANTHER" id="PTHR43512:SF7">
    <property type="entry name" value="TRANSLATION FACTOR GUF1, MITOCHONDRIAL"/>
    <property type="match status" value="1"/>
</dbReference>
<keyword evidence="1" id="KW-1133">Transmembrane helix</keyword>
<evidence type="ECO:0000313" key="3">
    <source>
        <dbReference type="EMBL" id="MBX20990.1"/>
    </source>
</evidence>
<name>A0A2P2LSP5_RHIMU</name>
<dbReference type="InterPro" id="IPR027417">
    <property type="entry name" value="P-loop_NTPase"/>
</dbReference>
<accession>A0A2P2LSP5</accession>
<dbReference type="EMBL" id="GGEC01040506">
    <property type="protein sequence ID" value="MBX20990.1"/>
    <property type="molecule type" value="Transcribed_RNA"/>
</dbReference>
<dbReference type="PANTHER" id="PTHR43512">
    <property type="entry name" value="TRANSLATION FACTOR GUF1-RELATED"/>
    <property type="match status" value="1"/>
</dbReference>
<keyword evidence="1" id="KW-0812">Transmembrane</keyword>
<dbReference type="Gene3D" id="3.40.50.300">
    <property type="entry name" value="P-loop containing nucleotide triphosphate hydrolases"/>
    <property type="match status" value="1"/>
</dbReference>
<keyword evidence="1" id="KW-0472">Membrane</keyword>
<feature type="domain" description="Tr-type G" evidence="2">
    <location>
        <begin position="67"/>
        <end position="108"/>
    </location>
</feature>
<dbReference type="SUPFAM" id="SSF52540">
    <property type="entry name" value="P-loop containing nucleoside triphosphate hydrolases"/>
    <property type="match status" value="1"/>
</dbReference>
<dbReference type="GO" id="GO:0097177">
    <property type="term" value="F:mitochondrial ribosome binding"/>
    <property type="evidence" value="ECO:0007669"/>
    <property type="project" value="TreeGrafter"/>
</dbReference>
<dbReference type="InterPro" id="IPR006297">
    <property type="entry name" value="EF-4"/>
</dbReference>
<dbReference type="GO" id="GO:0005525">
    <property type="term" value="F:GTP binding"/>
    <property type="evidence" value="ECO:0007669"/>
    <property type="project" value="InterPro"/>
</dbReference>